<dbReference type="RefSeq" id="WP_127786779.1">
    <property type="nucleotide sequence ID" value="NZ_SACL01000002.1"/>
</dbReference>
<protein>
    <submittedName>
        <fullName evidence="5">Glycosyltransferase family 2 protein</fullName>
    </submittedName>
</protein>
<proteinExistence type="inferred from homology"/>
<sequence length="283" mass="30688">MTRFSLVVATMGRDADIAVLLDSVLAQAWPDVEIIIVDQNKDNRVAPVVAAYEKRLPIIHIRTPRPHANAARNLGLGRAGGDVVAFPDDDCILPPGTLSKVARTMEHEGADVLTGPSASPAGGLGSGRWQPESAPITLRNVWTSVIEFNLWLKRGVAVALGGFDEKLGPGSVYGSAEGNDLVARAIAAGHRCWYERPLEVIHPDKRLTDVATARAYTYGAGLGVVLARHRPPFMTWFAFFWRPLVGVAVSLLRGRRHHAGYYWQTFRGRLAGFRAQPGLDGAA</sequence>
<evidence type="ECO:0000256" key="1">
    <source>
        <dbReference type="ARBA" id="ARBA00006739"/>
    </source>
</evidence>
<dbReference type="InterPro" id="IPR001173">
    <property type="entry name" value="Glyco_trans_2-like"/>
</dbReference>
<dbReference type="PANTHER" id="PTHR43179">
    <property type="entry name" value="RHAMNOSYLTRANSFERASE WBBL"/>
    <property type="match status" value="1"/>
</dbReference>
<dbReference type="SUPFAM" id="SSF53448">
    <property type="entry name" value="Nucleotide-diphospho-sugar transferases"/>
    <property type="match status" value="1"/>
</dbReference>
<accession>A0A437MIT1</accession>
<evidence type="ECO:0000256" key="2">
    <source>
        <dbReference type="ARBA" id="ARBA00022676"/>
    </source>
</evidence>
<name>A0A437MIT1_9PROT</name>
<keyword evidence="3 5" id="KW-0808">Transferase</keyword>
<feature type="domain" description="Glycosyltransferase 2-like" evidence="4">
    <location>
        <begin position="5"/>
        <end position="133"/>
    </location>
</feature>
<comment type="similarity">
    <text evidence="1">Belongs to the glycosyltransferase 2 family.</text>
</comment>
<dbReference type="AlphaFoldDB" id="A0A437MIT1"/>
<evidence type="ECO:0000313" key="5">
    <source>
        <dbReference type="EMBL" id="RVT97550.1"/>
    </source>
</evidence>
<gene>
    <name evidence="5" type="ORF">EOD42_06915</name>
</gene>
<keyword evidence="6" id="KW-1185">Reference proteome</keyword>
<dbReference type="OrthoDB" id="9771846at2"/>
<reference evidence="5 6" key="1">
    <citation type="submission" date="2019-01" db="EMBL/GenBank/DDBJ databases">
        <authorList>
            <person name="Chen W.-M."/>
        </authorList>
    </citation>
    <scope>NUCLEOTIDE SEQUENCE [LARGE SCALE GENOMIC DNA]</scope>
    <source>
        <strain evidence="5 6">CCP-6</strain>
    </source>
</reference>
<evidence type="ECO:0000256" key="3">
    <source>
        <dbReference type="ARBA" id="ARBA00022679"/>
    </source>
</evidence>
<dbReference type="EMBL" id="SACL01000002">
    <property type="protein sequence ID" value="RVT97550.1"/>
    <property type="molecule type" value="Genomic_DNA"/>
</dbReference>
<dbReference type="InterPro" id="IPR029044">
    <property type="entry name" value="Nucleotide-diphossugar_trans"/>
</dbReference>
<dbReference type="Pfam" id="PF00535">
    <property type="entry name" value="Glycos_transf_2"/>
    <property type="match status" value="1"/>
</dbReference>
<evidence type="ECO:0000313" key="6">
    <source>
        <dbReference type="Proteomes" id="UP000282957"/>
    </source>
</evidence>
<dbReference type="GO" id="GO:0016757">
    <property type="term" value="F:glycosyltransferase activity"/>
    <property type="evidence" value="ECO:0007669"/>
    <property type="project" value="UniProtKB-KW"/>
</dbReference>
<evidence type="ECO:0000259" key="4">
    <source>
        <dbReference type="Pfam" id="PF00535"/>
    </source>
</evidence>
<organism evidence="5 6">
    <name type="scientific">Rhodovarius crocodyli</name>
    <dbReference type="NCBI Taxonomy" id="1979269"/>
    <lineage>
        <taxon>Bacteria</taxon>
        <taxon>Pseudomonadati</taxon>
        <taxon>Pseudomonadota</taxon>
        <taxon>Alphaproteobacteria</taxon>
        <taxon>Acetobacterales</taxon>
        <taxon>Roseomonadaceae</taxon>
        <taxon>Rhodovarius</taxon>
    </lineage>
</organism>
<dbReference type="Proteomes" id="UP000282957">
    <property type="component" value="Unassembled WGS sequence"/>
</dbReference>
<keyword evidence="2" id="KW-0328">Glycosyltransferase</keyword>
<dbReference type="CDD" id="cd00761">
    <property type="entry name" value="Glyco_tranf_GTA_type"/>
    <property type="match status" value="1"/>
</dbReference>
<dbReference type="PANTHER" id="PTHR43179:SF12">
    <property type="entry name" value="GALACTOFURANOSYLTRANSFERASE GLFT2"/>
    <property type="match status" value="1"/>
</dbReference>
<comment type="caution">
    <text evidence="5">The sequence shown here is derived from an EMBL/GenBank/DDBJ whole genome shotgun (WGS) entry which is preliminary data.</text>
</comment>
<dbReference type="Gene3D" id="3.90.550.10">
    <property type="entry name" value="Spore Coat Polysaccharide Biosynthesis Protein SpsA, Chain A"/>
    <property type="match status" value="1"/>
</dbReference>